<reference evidence="6 7" key="1">
    <citation type="journal article" date="2016" name="Mol. Biol. Evol.">
        <title>Genome-Wide Survey of Gut Fungi (Harpellales) Reveals the First Horizontally Transferred Ubiquitin Gene from a Mosquito Host.</title>
        <authorList>
            <person name="Wang Y."/>
            <person name="White M.M."/>
            <person name="Kvist S."/>
            <person name="Moncalvo J.M."/>
        </authorList>
    </citation>
    <scope>NUCLEOTIDE SEQUENCE [LARGE SCALE GENOMIC DNA]</scope>
    <source>
        <strain evidence="6 7">ALG-7-W6</strain>
    </source>
</reference>
<dbReference type="InterPro" id="IPR036322">
    <property type="entry name" value="WD40_repeat_dom_sf"/>
</dbReference>
<evidence type="ECO:0000256" key="2">
    <source>
        <dbReference type="ARBA" id="ARBA00022490"/>
    </source>
</evidence>
<proteinExistence type="predicted"/>
<keyword evidence="4" id="KW-0819">tRNA processing</keyword>
<sequence length="692" mass="77258">MHGREVRSVSWGPSYVFGSNEKELLVGHTQVDKLRNSKFGYRCNILASGGEEGNLIVSSHIEELLLSDSTSESIKPLRVKKIFSSPLVSSRLHTSAIRCLDWIPEVHCNFSNILSNEELLNQKTLKISSDDLNDSKIFKKTSSEKINYLISAGGSEEIFLWKIRVPSLFIPDLNPKSNSQGLHSGIFDESDISLVGECGVVAVCPTISPQRSHRVTSVKVFYFPIDAKYANVIKKYANKFEEIQGSKNEKKVHPGMCFMAAGYSDGSLRLYSVLIDRENNNQKRLLVEDHCKKILEGDLGIIGSSIGDDIPYVENLTSENFANTGHTGDDISFTNNTKKSEYSQSVNKLNGTRFEYIGSSPEKTRKRCILSVNCIILENPSFKSRSNPAMILLSGDTGGSIHVWDVTSVINQYYKKLSASFENEDNSENKTSFSSPYKKHSVQIIPNKNSENFLVELDFEMPICTLDLAHQSGVNEIDAKIVAINDDFMEYNFETFSKSQTDNGSLYSTLIASAGEDDSISLFMLTFLVQDLCQSKEITHSYYPSVTCKITGTKKIENAHSSSLQSICIIKTLECQNNMLSMEESLLSVSTDQAIKEWNFSIKMDANKTNHSDSKLSNTDKINNEKTSLTLENIKYDINLCRNEPFPESKDVLTMVSDPTCLALSSGSEFFDHRDVLLSVGGMGMEVWSYSK</sequence>
<evidence type="ECO:0000256" key="5">
    <source>
        <dbReference type="ARBA" id="ARBA00022737"/>
    </source>
</evidence>
<evidence type="ECO:0000256" key="3">
    <source>
        <dbReference type="ARBA" id="ARBA00022574"/>
    </source>
</evidence>
<dbReference type="InterPro" id="IPR051973">
    <property type="entry name" value="tRNA_Anticodon_Mtase-Reg"/>
</dbReference>
<name>A0A1R0GM78_9FUNG</name>
<dbReference type="GO" id="GO:0005737">
    <property type="term" value="C:cytoplasm"/>
    <property type="evidence" value="ECO:0007669"/>
    <property type="project" value="UniProtKB-SubCell"/>
</dbReference>
<evidence type="ECO:0000313" key="6">
    <source>
        <dbReference type="EMBL" id="OLY77987.1"/>
    </source>
</evidence>
<dbReference type="AlphaFoldDB" id="A0A1R0GM78"/>
<accession>A0A1R0GM78</accession>
<dbReference type="EMBL" id="LSSL01007452">
    <property type="protein sequence ID" value="OLY77987.1"/>
    <property type="molecule type" value="Genomic_DNA"/>
</dbReference>
<evidence type="ECO:0000256" key="4">
    <source>
        <dbReference type="ARBA" id="ARBA00022694"/>
    </source>
</evidence>
<dbReference type="GO" id="GO:0030488">
    <property type="term" value="P:tRNA methylation"/>
    <property type="evidence" value="ECO:0007669"/>
    <property type="project" value="TreeGrafter"/>
</dbReference>
<dbReference type="Proteomes" id="UP000187455">
    <property type="component" value="Unassembled WGS sequence"/>
</dbReference>
<organism evidence="6 7">
    <name type="scientific">Smittium mucronatum</name>
    <dbReference type="NCBI Taxonomy" id="133383"/>
    <lineage>
        <taxon>Eukaryota</taxon>
        <taxon>Fungi</taxon>
        <taxon>Fungi incertae sedis</taxon>
        <taxon>Zoopagomycota</taxon>
        <taxon>Kickxellomycotina</taxon>
        <taxon>Harpellomycetes</taxon>
        <taxon>Harpellales</taxon>
        <taxon>Legeriomycetaceae</taxon>
        <taxon>Smittium</taxon>
    </lineage>
</organism>
<comment type="subcellular location">
    <subcellularLocation>
        <location evidence="1">Cytoplasm</location>
    </subcellularLocation>
</comment>
<keyword evidence="2" id="KW-0963">Cytoplasm</keyword>
<keyword evidence="5" id="KW-0677">Repeat</keyword>
<evidence type="ECO:0008006" key="8">
    <source>
        <dbReference type="Google" id="ProtNLM"/>
    </source>
</evidence>
<evidence type="ECO:0000313" key="7">
    <source>
        <dbReference type="Proteomes" id="UP000187455"/>
    </source>
</evidence>
<dbReference type="SUPFAM" id="SSF50978">
    <property type="entry name" value="WD40 repeat-like"/>
    <property type="match status" value="1"/>
</dbReference>
<dbReference type="PANTHER" id="PTHR14344">
    <property type="entry name" value="WD REPEAT PROTEIN"/>
    <property type="match status" value="1"/>
</dbReference>
<dbReference type="PANTHER" id="PTHR14344:SF3">
    <property type="entry name" value="WD REPEAT-CONTAINING PROTEIN 6"/>
    <property type="match status" value="1"/>
</dbReference>
<dbReference type="InterPro" id="IPR015943">
    <property type="entry name" value="WD40/YVTN_repeat-like_dom_sf"/>
</dbReference>
<keyword evidence="7" id="KW-1185">Reference proteome</keyword>
<comment type="caution">
    <text evidence="6">The sequence shown here is derived from an EMBL/GenBank/DDBJ whole genome shotgun (WGS) entry which is preliminary data.</text>
</comment>
<evidence type="ECO:0000256" key="1">
    <source>
        <dbReference type="ARBA" id="ARBA00004496"/>
    </source>
</evidence>
<gene>
    <name evidence="6" type="ORF">AYI68_g7974</name>
</gene>
<protein>
    <recommendedName>
        <fullName evidence="8">WD repeat-containing protein</fullName>
    </recommendedName>
</protein>
<dbReference type="Gene3D" id="2.130.10.10">
    <property type="entry name" value="YVTN repeat-like/Quinoprotein amine dehydrogenase"/>
    <property type="match status" value="1"/>
</dbReference>
<keyword evidence="3" id="KW-0853">WD repeat</keyword>